<name>A0A8T0D067_9TREM</name>
<dbReference type="CDD" id="cd05126">
    <property type="entry name" value="Mth938"/>
    <property type="match status" value="1"/>
</dbReference>
<dbReference type="OrthoDB" id="413520at2759"/>
<reference evidence="5 6" key="1">
    <citation type="submission" date="2019-07" db="EMBL/GenBank/DDBJ databases">
        <title>Annotation for the trematode Paragonimus westermani.</title>
        <authorList>
            <person name="Choi Y.-J."/>
        </authorList>
    </citation>
    <scope>NUCLEOTIDE SEQUENCE [LARGE SCALE GENOMIC DNA]</scope>
    <source>
        <strain evidence="5">180907_Pwestermani</strain>
    </source>
</reference>
<dbReference type="EMBL" id="JTDF01021857">
    <property type="protein sequence ID" value="KAF8561293.1"/>
    <property type="molecule type" value="Genomic_DNA"/>
</dbReference>
<dbReference type="Pfam" id="PF04430">
    <property type="entry name" value="DUF498"/>
    <property type="match status" value="1"/>
</dbReference>
<evidence type="ECO:0000313" key="5">
    <source>
        <dbReference type="EMBL" id="KAF8561293.1"/>
    </source>
</evidence>
<organism evidence="5 6">
    <name type="scientific">Paragonimus westermani</name>
    <dbReference type="NCBI Taxonomy" id="34504"/>
    <lineage>
        <taxon>Eukaryota</taxon>
        <taxon>Metazoa</taxon>
        <taxon>Spiralia</taxon>
        <taxon>Lophotrochozoa</taxon>
        <taxon>Platyhelminthes</taxon>
        <taxon>Trematoda</taxon>
        <taxon>Digenea</taxon>
        <taxon>Plagiorchiida</taxon>
        <taxon>Troglotremata</taxon>
        <taxon>Troglotrematidae</taxon>
        <taxon>Paragonimus</taxon>
    </lineage>
</organism>
<proteinExistence type="inferred from homology"/>
<dbReference type="GO" id="GO:0045600">
    <property type="term" value="P:positive regulation of fat cell differentiation"/>
    <property type="evidence" value="ECO:0007669"/>
    <property type="project" value="TreeGrafter"/>
</dbReference>
<comment type="subcellular location">
    <subcellularLocation>
        <location evidence="1">Cytoplasm</location>
    </subcellularLocation>
</comment>
<evidence type="ECO:0000256" key="4">
    <source>
        <dbReference type="ARBA" id="ARBA00074293"/>
    </source>
</evidence>
<comment type="caution">
    <text evidence="5">The sequence shown here is derived from an EMBL/GenBank/DDBJ whole genome shotgun (WGS) entry which is preliminary data.</text>
</comment>
<sequence>MSYEIHISLSESSFRLHNTPPNRSREMTQVSPLITEMSWGSISVQNVTEDGKISTDHESTYRDAKLWPGGSRAWDWRETGTGHRPGVQPTDVDELISHKPDTIILSRGVLYVLQVPQSTQDYIRRSLPGVELIVENSKSAHQTYNAKAKQGKKVAALIHTTC</sequence>
<dbReference type="GO" id="GO:0005737">
    <property type="term" value="C:cytoplasm"/>
    <property type="evidence" value="ECO:0007669"/>
    <property type="project" value="UniProtKB-SubCell"/>
</dbReference>
<evidence type="ECO:0000256" key="2">
    <source>
        <dbReference type="ARBA" id="ARBA00022490"/>
    </source>
</evidence>
<protein>
    <recommendedName>
        <fullName evidence="4">Mth938 domain-containing protein</fullName>
    </recommendedName>
</protein>
<dbReference type="Gene3D" id="3.40.1230.10">
    <property type="entry name" value="MTH938-like"/>
    <property type="match status" value="1"/>
</dbReference>
<evidence type="ECO:0000256" key="3">
    <source>
        <dbReference type="ARBA" id="ARBA00061510"/>
    </source>
</evidence>
<keyword evidence="2" id="KW-0963">Cytoplasm</keyword>
<dbReference type="FunFam" id="3.40.1230.10:FF:000001">
    <property type="entry name" value="Adipogenesis-associated, Mth938 domain-containing"/>
    <property type="match status" value="1"/>
</dbReference>
<dbReference type="AlphaFoldDB" id="A0A8T0D067"/>
<keyword evidence="6" id="KW-1185">Reference proteome</keyword>
<evidence type="ECO:0000313" key="6">
    <source>
        <dbReference type="Proteomes" id="UP000699462"/>
    </source>
</evidence>
<gene>
    <name evidence="5" type="ORF">P879_09326</name>
</gene>
<dbReference type="PANTHER" id="PTHR15811">
    <property type="entry name" value="MTH938 DOMAIN-CONTAINING PROTEIN"/>
    <property type="match status" value="1"/>
</dbReference>
<dbReference type="InterPro" id="IPR007523">
    <property type="entry name" value="NDUFAF3/AAMDC"/>
</dbReference>
<accession>A0A8T0D067</accession>
<dbReference type="InterPro" id="IPR036748">
    <property type="entry name" value="MTH938-like_sf"/>
</dbReference>
<dbReference type="SUPFAM" id="SSF64076">
    <property type="entry name" value="MTH938-like"/>
    <property type="match status" value="1"/>
</dbReference>
<dbReference type="InterPro" id="IPR034096">
    <property type="entry name" value="AAMDC"/>
</dbReference>
<comment type="similarity">
    <text evidence="3">Belongs to the AAMDC family.</text>
</comment>
<dbReference type="PANTHER" id="PTHR15811:SF5">
    <property type="entry name" value="MTH938 DOMAIN-CONTAINING PROTEIN"/>
    <property type="match status" value="1"/>
</dbReference>
<dbReference type="Proteomes" id="UP000699462">
    <property type="component" value="Unassembled WGS sequence"/>
</dbReference>
<evidence type="ECO:0000256" key="1">
    <source>
        <dbReference type="ARBA" id="ARBA00004496"/>
    </source>
</evidence>